<feature type="domain" description="Histidine kinase" evidence="10">
    <location>
        <begin position="391"/>
        <end position="612"/>
    </location>
</feature>
<feature type="domain" description="PAS" evidence="11">
    <location>
        <begin position="269"/>
        <end position="317"/>
    </location>
</feature>
<sequence length="624" mass="70386">MDKFKANLSIPFFRSIHFKIPLVFILLLLISLQLVGAYFIRQLETEMLASFDERITTQAHFLEDNVRGILQQEDTEGQEKNRQLNEVLKRFNNSEIIETQVLDDSGFLLATSNPTNQGLVGQRSTDPNIEQTIFTALQTESEGYDSDQKVRMKKYVSPVFASDSSGAMVGVINIRVNLESAYGQVQSIAVIFLTSSAVSLVFAIFLAFFISRGITGPLQDIKDQTERISEGNYSGQIEIQSEDEIGQLANAINYLSVRVRDAQELTEAERQRLDSVLKHMTDGVIATDRRGKVMIINDSALTFISANQEDVIGESIIDVLKLNGRYSFRSLFESHESIVMDFSTEEQESLIKGEYSVIQRESGFISGLVWVLTDITEHEKIERDRRQFVSNVSHELRTPLTSVRSYTEALTDGALEETEIAKEFLGVIQTETDRMIRMINDLLKLSRMDSGREDVNKELTLFGQFVSHTIDRFDMMLASDQESNIAIRRDFSEEDILVEIDQDKIIQVIDNILNNAIKYSPDGGTITIRLMTANNEVILSIQDQGLGVPQQALAHLFDRFYRVDKARSRAQGGSGLGLAISKEVVELHNGRIWANSIENIGTTFFIALPIENLDGEDEWLNETE</sequence>
<dbReference type="InterPro" id="IPR004358">
    <property type="entry name" value="Sig_transdc_His_kin-like_C"/>
</dbReference>
<dbReference type="Gene3D" id="1.10.8.500">
    <property type="entry name" value="HAMP domain in histidine kinase"/>
    <property type="match status" value="1"/>
</dbReference>
<keyword evidence="7" id="KW-0902">Two-component regulatory system</keyword>
<keyword evidence="4" id="KW-0597">Phosphoprotein</keyword>
<dbReference type="Gene3D" id="3.30.450.20">
    <property type="entry name" value="PAS domain"/>
    <property type="match status" value="2"/>
</dbReference>
<dbReference type="CDD" id="cd00130">
    <property type="entry name" value="PAS"/>
    <property type="match status" value="1"/>
</dbReference>
<dbReference type="InterPro" id="IPR049814">
    <property type="entry name" value="Resp_reg_WalK"/>
</dbReference>
<dbReference type="Pfam" id="PF00672">
    <property type="entry name" value="HAMP"/>
    <property type="match status" value="1"/>
</dbReference>
<dbReference type="Proteomes" id="UP001146670">
    <property type="component" value="Unassembled WGS sequence"/>
</dbReference>
<organism evidence="13 14">
    <name type="scientific">Aerococcus kribbianus</name>
    <dbReference type="NCBI Taxonomy" id="2999064"/>
    <lineage>
        <taxon>Bacteria</taxon>
        <taxon>Bacillati</taxon>
        <taxon>Bacillota</taxon>
        <taxon>Bacilli</taxon>
        <taxon>Lactobacillales</taxon>
        <taxon>Aerococcaceae</taxon>
        <taxon>Aerococcus</taxon>
    </lineage>
</organism>
<dbReference type="InterPro" id="IPR003661">
    <property type="entry name" value="HisK_dim/P_dom"/>
</dbReference>
<dbReference type="PANTHER" id="PTHR45453">
    <property type="entry name" value="PHOSPHATE REGULON SENSOR PROTEIN PHOR"/>
    <property type="match status" value="1"/>
</dbReference>
<keyword evidence="5 13" id="KW-0808">Transferase</keyword>
<dbReference type="GO" id="GO:0004721">
    <property type="term" value="F:phosphoprotein phosphatase activity"/>
    <property type="evidence" value="ECO:0007669"/>
    <property type="project" value="TreeGrafter"/>
</dbReference>
<dbReference type="Pfam" id="PF00512">
    <property type="entry name" value="HisKA"/>
    <property type="match status" value="1"/>
</dbReference>
<dbReference type="SMART" id="SM00387">
    <property type="entry name" value="HATPase_c"/>
    <property type="match status" value="1"/>
</dbReference>
<evidence type="ECO:0000256" key="3">
    <source>
        <dbReference type="ARBA" id="ARBA00012438"/>
    </source>
</evidence>
<accession>A0A9X3FS38</accession>
<keyword evidence="9" id="KW-1133">Transmembrane helix</keyword>
<dbReference type="GO" id="GO:0016036">
    <property type="term" value="P:cellular response to phosphate starvation"/>
    <property type="evidence" value="ECO:0007669"/>
    <property type="project" value="TreeGrafter"/>
</dbReference>
<dbReference type="SMART" id="SM00091">
    <property type="entry name" value="PAS"/>
    <property type="match status" value="1"/>
</dbReference>
<dbReference type="GO" id="GO:0000155">
    <property type="term" value="F:phosphorelay sensor kinase activity"/>
    <property type="evidence" value="ECO:0007669"/>
    <property type="project" value="InterPro"/>
</dbReference>
<dbReference type="AlphaFoldDB" id="A0A9X3FS38"/>
<keyword evidence="8 9" id="KW-0472">Membrane</keyword>
<evidence type="ECO:0000256" key="8">
    <source>
        <dbReference type="ARBA" id="ARBA00023136"/>
    </source>
</evidence>
<dbReference type="InterPro" id="IPR057640">
    <property type="entry name" value="Cache_WalK"/>
</dbReference>
<dbReference type="PANTHER" id="PTHR45453:SF1">
    <property type="entry name" value="PHOSPHATE REGULON SENSOR PROTEIN PHOR"/>
    <property type="match status" value="1"/>
</dbReference>
<dbReference type="CDD" id="cd06225">
    <property type="entry name" value="HAMP"/>
    <property type="match status" value="1"/>
</dbReference>
<dbReference type="InterPro" id="IPR003594">
    <property type="entry name" value="HATPase_dom"/>
</dbReference>
<dbReference type="InterPro" id="IPR050351">
    <property type="entry name" value="BphY/WalK/GraS-like"/>
</dbReference>
<dbReference type="Gene3D" id="3.30.565.10">
    <property type="entry name" value="Histidine kinase-like ATPase, C-terminal domain"/>
    <property type="match status" value="1"/>
</dbReference>
<dbReference type="Pfam" id="PF02518">
    <property type="entry name" value="HATPase_c"/>
    <property type="match status" value="1"/>
</dbReference>
<dbReference type="FunFam" id="1.10.287.130:FF:000001">
    <property type="entry name" value="Two-component sensor histidine kinase"/>
    <property type="match status" value="1"/>
</dbReference>
<name>A0A9X3FS38_9LACT</name>
<comment type="subcellular location">
    <subcellularLocation>
        <location evidence="2">Membrane</location>
    </subcellularLocation>
</comment>
<dbReference type="GO" id="GO:0006355">
    <property type="term" value="P:regulation of DNA-templated transcription"/>
    <property type="evidence" value="ECO:0007669"/>
    <property type="project" value="InterPro"/>
</dbReference>
<feature type="transmembrane region" description="Helical" evidence="9">
    <location>
        <begin position="188"/>
        <end position="210"/>
    </location>
</feature>
<evidence type="ECO:0000313" key="14">
    <source>
        <dbReference type="Proteomes" id="UP001146670"/>
    </source>
</evidence>
<dbReference type="PROSITE" id="PS50112">
    <property type="entry name" value="PAS"/>
    <property type="match status" value="1"/>
</dbReference>
<dbReference type="GO" id="GO:0005886">
    <property type="term" value="C:plasma membrane"/>
    <property type="evidence" value="ECO:0007669"/>
    <property type="project" value="TreeGrafter"/>
</dbReference>
<dbReference type="InterPro" id="IPR005467">
    <property type="entry name" value="His_kinase_dom"/>
</dbReference>
<proteinExistence type="predicted"/>
<dbReference type="PRINTS" id="PR00344">
    <property type="entry name" value="BCTRLSENSOR"/>
</dbReference>
<dbReference type="NCBIfam" id="TIGR00229">
    <property type="entry name" value="sensory_box"/>
    <property type="match status" value="1"/>
</dbReference>
<feature type="domain" description="HAMP" evidence="12">
    <location>
        <begin position="212"/>
        <end position="264"/>
    </location>
</feature>
<dbReference type="SUPFAM" id="SSF55874">
    <property type="entry name" value="ATPase domain of HSP90 chaperone/DNA topoisomerase II/histidine kinase"/>
    <property type="match status" value="1"/>
</dbReference>
<keyword evidence="9" id="KW-0812">Transmembrane</keyword>
<gene>
    <name evidence="13" type="primary">walK</name>
    <name evidence="13" type="ORF">OW157_03730</name>
</gene>
<evidence type="ECO:0000256" key="2">
    <source>
        <dbReference type="ARBA" id="ARBA00004370"/>
    </source>
</evidence>
<dbReference type="Pfam" id="PF23846">
    <property type="entry name" value="Cache_WalK"/>
    <property type="match status" value="1"/>
</dbReference>
<dbReference type="Gene3D" id="1.10.287.130">
    <property type="match status" value="1"/>
</dbReference>
<evidence type="ECO:0000259" key="11">
    <source>
        <dbReference type="PROSITE" id="PS50112"/>
    </source>
</evidence>
<keyword evidence="6 13" id="KW-0418">Kinase</keyword>
<dbReference type="InterPro" id="IPR036097">
    <property type="entry name" value="HisK_dim/P_sf"/>
</dbReference>
<dbReference type="CDD" id="cd00082">
    <property type="entry name" value="HisKA"/>
    <property type="match status" value="1"/>
</dbReference>
<dbReference type="InterPro" id="IPR036890">
    <property type="entry name" value="HATPase_C_sf"/>
</dbReference>
<dbReference type="PROSITE" id="PS50109">
    <property type="entry name" value="HIS_KIN"/>
    <property type="match status" value="1"/>
</dbReference>
<evidence type="ECO:0000313" key="13">
    <source>
        <dbReference type="EMBL" id="MCZ0725680.1"/>
    </source>
</evidence>
<dbReference type="NCBIfam" id="NF033092">
    <property type="entry name" value="HK_WalK"/>
    <property type="match status" value="1"/>
</dbReference>
<evidence type="ECO:0000256" key="1">
    <source>
        <dbReference type="ARBA" id="ARBA00000085"/>
    </source>
</evidence>
<dbReference type="FunFam" id="3.30.565.10:FF:000006">
    <property type="entry name" value="Sensor histidine kinase WalK"/>
    <property type="match status" value="1"/>
</dbReference>
<dbReference type="InterPro" id="IPR000014">
    <property type="entry name" value="PAS"/>
</dbReference>
<dbReference type="Pfam" id="PF00989">
    <property type="entry name" value="PAS"/>
    <property type="match status" value="1"/>
</dbReference>
<evidence type="ECO:0000256" key="4">
    <source>
        <dbReference type="ARBA" id="ARBA00022553"/>
    </source>
</evidence>
<dbReference type="EMBL" id="JAPRFR010000001">
    <property type="protein sequence ID" value="MCZ0725680.1"/>
    <property type="molecule type" value="Genomic_DNA"/>
</dbReference>
<evidence type="ECO:0000256" key="9">
    <source>
        <dbReference type="SAM" id="Phobius"/>
    </source>
</evidence>
<keyword evidence="14" id="KW-1185">Reference proteome</keyword>
<dbReference type="SUPFAM" id="SSF55785">
    <property type="entry name" value="PYP-like sensor domain (PAS domain)"/>
    <property type="match status" value="1"/>
</dbReference>
<protein>
    <recommendedName>
        <fullName evidence="3">histidine kinase</fullName>
        <ecNumber evidence="3">2.7.13.3</ecNumber>
    </recommendedName>
</protein>
<reference evidence="13" key="1">
    <citation type="submission" date="2022-12" db="EMBL/GenBank/DDBJ databases">
        <title>Description and comparative metabolic analysis of Aerococcus sp. nov., isolated from the feces of a pig.</title>
        <authorList>
            <person name="Chang Y.-H."/>
        </authorList>
    </citation>
    <scope>NUCLEOTIDE SEQUENCE</scope>
    <source>
        <strain evidence="13">YH-aer222</strain>
    </source>
</reference>
<evidence type="ECO:0000256" key="7">
    <source>
        <dbReference type="ARBA" id="ARBA00023012"/>
    </source>
</evidence>
<comment type="catalytic activity">
    <reaction evidence="1">
        <text>ATP + protein L-histidine = ADP + protein N-phospho-L-histidine.</text>
        <dbReference type="EC" id="2.7.13.3"/>
    </reaction>
</comment>
<dbReference type="SMART" id="SM00388">
    <property type="entry name" value="HisKA"/>
    <property type="match status" value="1"/>
</dbReference>
<dbReference type="SMART" id="SM00304">
    <property type="entry name" value="HAMP"/>
    <property type="match status" value="1"/>
</dbReference>
<dbReference type="InterPro" id="IPR035965">
    <property type="entry name" value="PAS-like_dom_sf"/>
</dbReference>
<dbReference type="PROSITE" id="PS50885">
    <property type="entry name" value="HAMP"/>
    <property type="match status" value="1"/>
</dbReference>
<dbReference type="InterPro" id="IPR003660">
    <property type="entry name" value="HAMP_dom"/>
</dbReference>
<dbReference type="InterPro" id="IPR013767">
    <property type="entry name" value="PAS_fold"/>
</dbReference>
<evidence type="ECO:0000259" key="12">
    <source>
        <dbReference type="PROSITE" id="PS50885"/>
    </source>
</evidence>
<evidence type="ECO:0000256" key="5">
    <source>
        <dbReference type="ARBA" id="ARBA00022679"/>
    </source>
</evidence>
<dbReference type="RefSeq" id="WP_268751993.1">
    <property type="nucleotide sequence ID" value="NZ_JAPRFQ010000001.1"/>
</dbReference>
<dbReference type="SUPFAM" id="SSF47384">
    <property type="entry name" value="Homodimeric domain of signal transducing histidine kinase"/>
    <property type="match status" value="1"/>
</dbReference>
<comment type="caution">
    <text evidence="13">The sequence shown here is derived from an EMBL/GenBank/DDBJ whole genome shotgun (WGS) entry which is preliminary data.</text>
</comment>
<dbReference type="SUPFAM" id="SSF158472">
    <property type="entry name" value="HAMP domain-like"/>
    <property type="match status" value="1"/>
</dbReference>
<evidence type="ECO:0000256" key="6">
    <source>
        <dbReference type="ARBA" id="ARBA00022777"/>
    </source>
</evidence>
<feature type="transmembrane region" description="Helical" evidence="9">
    <location>
        <begin position="20"/>
        <end position="40"/>
    </location>
</feature>
<evidence type="ECO:0000259" key="10">
    <source>
        <dbReference type="PROSITE" id="PS50109"/>
    </source>
</evidence>
<dbReference type="EC" id="2.7.13.3" evidence="3"/>